<gene>
    <name evidence="2" type="ORF">GCM10010913_40530</name>
</gene>
<keyword evidence="1" id="KW-0472">Membrane</keyword>
<dbReference type="RefSeq" id="WP_120463485.1">
    <property type="nucleotide sequence ID" value="NZ_BMIW01000039.1"/>
</dbReference>
<evidence type="ECO:0000313" key="2">
    <source>
        <dbReference type="EMBL" id="GGG14583.1"/>
    </source>
</evidence>
<feature type="transmembrane region" description="Helical" evidence="1">
    <location>
        <begin position="21"/>
        <end position="43"/>
    </location>
</feature>
<feature type="transmembrane region" description="Helical" evidence="1">
    <location>
        <begin position="211"/>
        <end position="230"/>
    </location>
</feature>
<keyword evidence="1" id="KW-0812">Transmembrane</keyword>
<sequence>MRTELERLCRGFQFDWRLHKQPVAILAILLLLLYLISIVTGQADKPRVVSYYAEMGMFPLVIMFTTMMFQHEIGGGGMEIIATYPVSLRLIAWRKWLSAVLLSLLASLIWMSVYLYKYGMIRTKFYPWNGGEAVFRSGGILELLLQALPAYLLLASLTLVGIIVFRSIYGGLLSGFSIWILDTISGGRLLASFTLYTAYLPREASFPLNRVTMLLVSVLLLGLALWLIGYRERWIGREEE</sequence>
<evidence type="ECO:0008006" key="4">
    <source>
        <dbReference type="Google" id="ProtNLM"/>
    </source>
</evidence>
<dbReference type="Proteomes" id="UP000608420">
    <property type="component" value="Unassembled WGS sequence"/>
</dbReference>
<dbReference type="EMBL" id="BMIW01000039">
    <property type="protein sequence ID" value="GGG14583.1"/>
    <property type="molecule type" value="Genomic_DNA"/>
</dbReference>
<feature type="transmembrane region" description="Helical" evidence="1">
    <location>
        <begin position="96"/>
        <end position="116"/>
    </location>
</feature>
<feature type="transmembrane region" description="Helical" evidence="1">
    <location>
        <begin position="150"/>
        <end position="169"/>
    </location>
</feature>
<evidence type="ECO:0000313" key="3">
    <source>
        <dbReference type="Proteomes" id="UP000608420"/>
    </source>
</evidence>
<protein>
    <recommendedName>
        <fullName evidence="4">ABC transporter permease</fullName>
    </recommendedName>
</protein>
<keyword evidence="3" id="KW-1185">Reference proteome</keyword>
<feature type="transmembrane region" description="Helical" evidence="1">
    <location>
        <begin position="176"/>
        <end position="199"/>
    </location>
</feature>
<organism evidence="2 3">
    <name type="scientific">Paenibacillus aceti</name>
    <dbReference type="NCBI Taxonomy" id="1820010"/>
    <lineage>
        <taxon>Bacteria</taxon>
        <taxon>Bacillati</taxon>
        <taxon>Bacillota</taxon>
        <taxon>Bacilli</taxon>
        <taxon>Bacillales</taxon>
        <taxon>Paenibacillaceae</taxon>
        <taxon>Paenibacillus</taxon>
    </lineage>
</organism>
<comment type="caution">
    <text evidence="2">The sequence shown here is derived from an EMBL/GenBank/DDBJ whole genome shotgun (WGS) entry which is preliminary data.</text>
</comment>
<feature type="transmembrane region" description="Helical" evidence="1">
    <location>
        <begin position="49"/>
        <end position="69"/>
    </location>
</feature>
<keyword evidence="1" id="KW-1133">Transmembrane helix</keyword>
<evidence type="ECO:0000256" key="1">
    <source>
        <dbReference type="SAM" id="Phobius"/>
    </source>
</evidence>
<accession>A0ABQ1W523</accession>
<proteinExistence type="predicted"/>
<name>A0ABQ1W523_9BACL</name>
<reference evidence="3" key="1">
    <citation type="journal article" date="2019" name="Int. J. Syst. Evol. Microbiol.">
        <title>The Global Catalogue of Microorganisms (GCM) 10K type strain sequencing project: providing services to taxonomists for standard genome sequencing and annotation.</title>
        <authorList>
            <consortium name="The Broad Institute Genomics Platform"/>
            <consortium name="The Broad Institute Genome Sequencing Center for Infectious Disease"/>
            <person name="Wu L."/>
            <person name="Ma J."/>
        </authorList>
    </citation>
    <scope>NUCLEOTIDE SEQUENCE [LARGE SCALE GENOMIC DNA]</scope>
    <source>
        <strain evidence="3">CGMCC 1.15420</strain>
    </source>
</reference>